<name>A0A3D9ATE1_9FLAO</name>
<dbReference type="Proteomes" id="UP000256257">
    <property type="component" value="Unassembled WGS sequence"/>
</dbReference>
<feature type="domain" description="Lantibiotic dehydratase N-terminal" evidence="1">
    <location>
        <begin position="46"/>
        <end position="671"/>
    </location>
</feature>
<organism evidence="2 3">
    <name type="scientific">Chryseobacterium pennipullorum</name>
    <dbReference type="NCBI Taxonomy" id="2258963"/>
    <lineage>
        <taxon>Bacteria</taxon>
        <taxon>Pseudomonadati</taxon>
        <taxon>Bacteroidota</taxon>
        <taxon>Flavobacteriia</taxon>
        <taxon>Flavobacteriales</taxon>
        <taxon>Weeksellaceae</taxon>
        <taxon>Chryseobacterium group</taxon>
        <taxon>Chryseobacterium</taxon>
    </lineage>
</organism>
<gene>
    <name evidence="2" type="ORF">DRF67_17870</name>
</gene>
<keyword evidence="3" id="KW-1185">Reference proteome</keyword>
<accession>A0A3D9ATE1</accession>
<sequence length="717" mass="83344">MEQFLFTMKKTTQVTYEDFGHFIIRCPALPYSEHDHFSYETLKENAFFMESLYISSPEFHDEIAKAAVLTEKHKITLLKYWNRIRTRSTPFGMFSGICIGSITEAESKMLISSRYQKVSRLDMSCLSNLVGSLQNRKEVRSALKYFVNDSLYKVGNSHRYYFVKKADNNKDYKFDVVDIEVSGYLNKIIAKAQSGATLSELCSVLGPEFSEEEIYDYLNELIDSQIIICELSLQLTGVPLLSKITKLLDRTALMSVNKKLKETGTLLETQKELITVSKSIENTMRELNIGYNKKELIQVDLKREFQQANLNKALIGDIKDAISYLNSLEDFESENPNLKKFTTTFQQVYEEEEIPLLQALDVDLGIGYPIDHYGNNYTNSLIRDFELPALDVKPKKASVLQEIISRKKEHIKEIRLEHEEAERKNTGNNFHPVFYTSFELVSIDQQSLPRLKYVGDRSGVKLLTRFSHMDPRIENLISDITRKEQELSKEILAEIVHLPGPRLGNISTRPHIRNYEITCLTFSDRETEHQIPLSDLMISVKNHKVILRSKKLNKVVKPVLSTAHNYTVSELSVYRFLCEVQFQDTKIISFPFEWDLPYTPRIRYKNVLLSLATWIIRTKELEKLFSIEDEDLLLREMKEWLNKKHIPEHFLLCIGDNELLIESGKTNHVRMFLKEIKNRKTVKIAEFLFDDQHSVVRDQEGNAYRQEIILPLYCSTP</sequence>
<protein>
    <recommendedName>
        <fullName evidence="1">Lantibiotic dehydratase N-terminal domain-containing protein</fullName>
    </recommendedName>
</protein>
<evidence type="ECO:0000313" key="3">
    <source>
        <dbReference type="Proteomes" id="UP000256257"/>
    </source>
</evidence>
<dbReference type="Pfam" id="PF04738">
    <property type="entry name" value="Lant_dehydr_N"/>
    <property type="match status" value="1"/>
</dbReference>
<reference evidence="2 3" key="1">
    <citation type="submission" date="2018-06" db="EMBL/GenBank/DDBJ databases">
        <title>Novel Chryseobacterium species.</title>
        <authorList>
            <person name="Newman J."/>
            <person name="Hugo C."/>
            <person name="Oosthuizen L."/>
            <person name="Charimba G."/>
        </authorList>
    </citation>
    <scope>NUCLEOTIDE SEQUENCE [LARGE SCALE GENOMIC DNA]</scope>
    <source>
        <strain evidence="2 3">7_F195</strain>
    </source>
</reference>
<dbReference type="AlphaFoldDB" id="A0A3D9ATE1"/>
<evidence type="ECO:0000259" key="1">
    <source>
        <dbReference type="Pfam" id="PF04738"/>
    </source>
</evidence>
<dbReference type="EMBL" id="QNVV01000020">
    <property type="protein sequence ID" value="REC44197.1"/>
    <property type="molecule type" value="Genomic_DNA"/>
</dbReference>
<dbReference type="InterPro" id="IPR006827">
    <property type="entry name" value="Lant_deHydtase_N"/>
</dbReference>
<comment type="caution">
    <text evidence="2">The sequence shown here is derived from an EMBL/GenBank/DDBJ whole genome shotgun (WGS) entry which is preliminary data.</text>
</comment>
<proteinExistence type="predicted"/>
<dbReference type="OrthoDB" id="1273722at2"/>
<evidence type="ECO:0000313" key="2">
    <source>
        <dbReference type="EMBL" id="REC44197.1"/>
    </source>
</evidence>